<evidence type="ECO:0000313" key="3">
    <source>
        <dbReference type="Proteomes" id="UP000807159"/>
    </source>
</evidence>
<feature type="region of interest" description="Disordered" evidence="1">
    <location>
        <begin position="201"/>
        <end position="221"/>
    </location>
</feature>
<protein>
    <submittedName>
        <fullName evidence="2">Uncharacterized protein</fullName>
    </submittedName>
</protein>
<dbReference type="GO" id="GO:0005634">
    <property type="term" value="C:nucleus"/>
    <property type="evidence" value="ECO:0007669"/>
    <property type="project" value="TreeGrafter"/>
</dbReference>
<sequence length="256" mass="28608">MLMVVFLVLEFFDKSNDNLKHLQAQKLVSLCGWEPRALPYVVDCKDRSTQLVKDSDVRDSYHMLINGQNPSIRFHYVASEQSVEANEESGSCSGRHADPNAVVLDCKLCGASVGLRTFSMVPQPLELFRLVGYTEVIVTVIQDKIQLTKIMRAAGESLETLPQMNFKATISLPVIGPNLRARLSYDSDFRDRICDNQEITRSGSENNNLTSEERESAEQNFGEQVCQREAVGLLKSNNHDQGRGSVVIQEATNLLV</sequence>
<proteinExistence type="predicted"/>
<dbReference type="PANTHER" id="PTHR15835:SF6">
    <property type="entry name" value="ZINC FINGER C3HC-TYPE PROTEIN 1"/>
    <property type="match status" value="1"/>
</dbReference>
<dbReference type="AlphaFoldDB" id="A0A8T2XGJ6"/>
<accession>A0A8T2XGJ6</accession>
<dbReference type="Proteomes" id="UP000807159">
    <property type="component" value="Chromosome 12"/>
</dbReference>
<dbReference type="PANTHER" id="PTHR15835">
    <property type="entry name" value="NUCLEAR-INTERACTING PARTNER OF ALK"/>
    <property type="match status" value="1"/>
</dbReference>
<keyword evidence="3" id="KW-1185">Reference proteome</keyword>
<gene>
    <name evidence="2" type="ORF">H0E87_021401</name>
</gene>
<name>A0A8T2XGJ6_POPDE</name>
<reference evidence="2" key="1">
    <citation type="journal article" date="2021" name="J. Hered.">
        <title>Genome Assembly of Salicaceae Populus deltoides (Eastern Cottonwood) I-69 Based on Nanopore Sequencing and Hi-C Technologies.</title>
        <authorList>
            <person name="Bai S."/>
            <person name="Wu H."/>
            <person name="Zhang J."/>
            <person name="Pan Z."/>
            <person name="Zhao W."/>
            <person name="Li Z."/>
            <person name="Tong C."/>
        </authorList>
    </citation>
    <scope>NUCLEOTIDE SEQUENCE</scope>
    <source>
        <tissue evidence="2">Leaf</tissue>
    </source>
</reference>
<organism evidence="2 3">
    <name type="scientific">Populus deltoides</name>
    <name type="common">Eastern poplar</name>
    <name type="synonym">Eastern cottonwood</name>
    <dbReference type="NCBI Taxonomy" id="3696"/>
    <lineage>
        <taxon>Eukaryota</taxon>
        <taxon>Viridiplantae</taxon>
        <taxon>Streptophyta</taxon>
        <taxon>Embryophyta</taxon>
        <taxon>Tracheophyta</taxon>
        <taxon>Spermatophyta</taxon>
        <taxon>Magnoliopsida</taxon>
        <taxon>eudicotyledons</taxon>
        <taxon>Gunneridae</taxon>
        <taxon>Pentapetalae</taxon>
        <taxon>rosids</taxon>
        <taxon>fabids</taxon>
        <taxon>Malpighiales</taxon>
        <taxon>Salicaceae</taxon>
        <taxon>Saliceae</taxon>
        <taxon>Populus</taxon>
    </lineage>
</organism>
<evidence type="ECO:0000313" key="2">
    <source>
        <dbReference type="EMBL" id="KAH8491784.1"/>
    </source>
</evidence>
<evidence type="ECO:0000256" key="1">
    <source>
        <dbReference type="SAM" id="MobiDB-lite"/>
    </source>
</evidence>
<comment type="caution">
    <text evidence="2">The sequence shown here is derived from an EMBL/GenBank/DDBJ whole genome shotgun (WGS) entry which is preliminary data.</text>
</comment>
<dbReference type="EMBL" id="JACEGQ020000012">
    <property type="protein sequence ID" value="KAH8491784.1"/>
    <property type="molecule type" value="Genomic_DNA"/>
</dbReference>
<feature type="compositionally biased region" description="Polar residues" evidence="1">
    <location>
        <begin position="201"/>
        <end position="210"/>
    </location>
</feature>